<feature type="domain" description="TonB-dependent receptor plug" evidence="11">
    <location>
        <begin position="27"/>
        <end position="130"/>
    </location>
</feature>
<gene>
    <name evidence="12" type="ORF">GZ78_16430</name>
</gene>
<keyword evidence="7 8" id="KW-0998">Cell outer membrane</keyword>
<evidence type="ECO:0000256" key="5">
    <source>
        <dbReference type="ARBA" id="ARBA00023077"/>
    </source>
</evidence>
<comment type="similarity">
    <text evidence="8 9">Belongs to the TonB-dependent receptor family.</text>
</comment>
<evidence type="ECO:0000256" key="2">
    <source>
        <dbReference type="ARBA" id="ARBA00022448"/>
    </source>
</evidence>
<dbReference type="InterPro" id="IPR010104">
    <property type="entry name" value="TonB_rcpt_bac"/>
</dbReference>
<evidence type="ECO:0000313" key="13">
    <source>
        <dbReference type="Proteomes" id="UP000028073"/>
    </source>
</evidence>
<keyword evidence="4 8" id="KW-0812">Transmembrane</keyword>
<dbReference type="InterPro" id="IPR012910">
    <property type="entry name" value="Plug_dom"/>
</dbReference>
<dbReference type="InterPro" id="IPR036942">
    <property type="entry name" value="Beta-barrel_TonB_sf"/>
</dbReference>
<dbReference type="STRING" id="1137799.GZ78_16430"/>
<keyword evidence="5 9" id="KW-0798">TonB box</keyword>
<evidence type="ECO:0000256" key="6">
    <source>
        <dbReference type="ARBA" id="ARBA00023136"/>
    </source>
</evidence>
<dbReference type="InterPro" id="IPR000531">
    <property type="entry name" value="Beta-barrel_TonB"/>
</dbReference>
<accession>A0A081NG09</accession>
<evidence type="ECO:0000256" key="9">
    <source>
        <dbReference type="RuleBase" id="RU003357"/>
    </source>
</evidence>
<evidence type="ECO:0000259" key="10">
    <source>
        <dbReference type="Pfam" id="PF00593"/>
    </source>
</evidence>
<dbReference type="NCBIfam" id="TIGR01782">
    <property type="entry name" value="TonB-Xanth-Caul"/>
    <property type="match status" value="1"/>
</dbReference>
<dbReference type="PANTHER" id="PTHR40980">
    <property type="entry name" value="PLUG DOMAIN-CONTAINING PROTEIN"/>
    <property type="match status" value="1"/>
</dbReference>
<evidence type="ECO:0000256" key="8">
    <source>
        <dbReference type="PROSITE-ProRule" id="PRU01360"/>
    </source>
</evidence>
<evidence type="ECO:0000256" key="7">
    <source>
        <dbReference type="ARBA" id="ARBA00023237"/>
    </source>
</evidence>
<dbReference type="Gene3D" id="2.170.130.10">
    <property type="entry name" value="TonB-dependent receptor, plug domain"/>
    <property type="match status" value="1"/>
</dbReference>
<dbReference type="eggNOG" id="COG4771">
    <property type="taxonomic scope" value="Bacteria"/>
</dbReference>
<dbReference type="Pfam" id="PF07715">
    <property type="entry name" value="Plug"/>
    <property type="match status" value="1"/>
</dbReference>
<name>A0A081NG09_9GAMM</name>
<dbReference type="SUPFAM" id="SSF56935">
    <property type="entry name" value="Porins"/>
    <property type="match status" value="1"/>
</dbReference>
<comment type="subcellular location">
    <subcellularLocation>
        <location evidence="1 8">Cell outer membrane</location>
        <topology evidence="1 8">Multi-pass membrane protein</topology>
    </subcellularLocation>
</comment>
<organism evidence="12 13">
    <name type="scientific">Endozoicomonas numazuensis</name>
    <dbReference type="NCBI Taxonomy" id="1137799"/>
    <lineage>
        <taxon>Bacteria</taxon>
        <taxon>Pseudomonadati</taxon>
        <taxon>Pseudomonadota</taxon>
        <taxon>Gammaproteobacteria</taxon>
        <taxon>Oceanospirillales</taxon>
        <taxon>Endozoicomonadaceae</taxon>
        <taxon>Endozoicomonas</taxon>
    </lineage>
</organism>
<evidence type="ECO:0000256" key="1">
    <source>
        <dbReference type="ARBA" id="ARBA00004571"/>
    </source>
</evidence>
<keyword evidence="13" id="KW-1185">Reference proteome</keyword>
<keyword evidence="2 8" id="KW-0813">Transport</keyword>
<protein>
    <submittedName>
        <fullName evidence="12">TonB-dependent receptor</fullName>
    </submittedName>
</protein>
<evidence type="ECO:0000256" key="4">
    <source>
        <dbReference type="ARBA" id="ARBA00022692"/>
    </source>
</evidence>
<dbReference type="PROSITE" id="PS52016">
    <property type="entry name" value="TONB_DEPENDENT_REC_3"/>
    <property type="match status" value="1"/>
</dbReference>
<dbReference type="InterPro" id="IPR039426">
    <property type="entry name" value="TonB-dep_rcpt-like"/>
</dbReference>
<comment type="caution">
    <text evidence="12">The sequence shown here is derived from an EMBL/GenBank/DDBJ whole genome shotgun (WGS) entry which is preliminary data.</text>
</comment>
<keyword evidence="6 8" id="KW-0472">Membrane</keyword>
<feature type="domain" description="TonB-dependent receptor-like beta-barrel" evidence="10">
    <location>
        <begin position="296"/>
        <end position="773"/>
    </location>
</feature>
<dbReference type="CDD" id="cd01347">
    <property type="entry name" value="ligand_gated_channel"/>
    <property type="match status" value="1"/>
</dbReference>
<dbReference type="Pfam" id="PF00593">
    <property type="entry name" value="TonB_dep_Rec_b-barrel"/>
    <property type="match status" value="1"/>
</dbReference>
<dbReference type="InterPro" id="IPR037066">
    <property type="entry name" value="Plug_dom_sf"/>
</dbReference>
<dbReference type="EMBL" id="JOKH01000003">
    <property type="protein sequence ID" value="KEQ17382.1"/>
    <property type="molecule type" value="Genomic_DNA"/>
</dbReference>
<evidence type="ECO:0000313" key="12">
    <source>
        <dbReference type="EMBL" id="KEQ17382.1"/>
    </source>
</evidence>
<proteinExistence type="inferred from homology"/>
<dbReference type="Proteomes" id="UP000028073">
    <property type="component" value="Unassembled WGS sequence"/>
</dbReference>
<evidence type="ECO:0000259" key="11">
    <source>
        <dbReference type="Pfam" id="PF07715"/>
    </source>
</evidence>
<keyword evidence="3 8" id="KW-1134">Transmembrane beta strand</keyword>
<reference evidence="12 13" key="1">
    <citation type="submission" date="2014-06" db="EMBL/GenBank/DDBJ databases">
        <title>Whole Genome Sequences of Three Symbiotic Endozoicomonas Bacteria.</title>
        <authorList>
            <person name="Neave M.J."/>
            <person name="Apprill A."/>
            <person name="Voolstra C.R."/>
        </authorList>
    </citation>
    <scope>NUCLEOTIDE SEQUENCE [LARGE SCALE GENOMIC DNA]</scope>
    <source>
        <strain evidence="12 13">DSM 25634</strain>
    </source>
</reference>
<dbReference type="AlphaFoldDB" id="A0A081NG09"/>
<dbReference type="PANTHER" id="PTHR40980:SF4">
    <property type="entry name" value="TONB-DEPENDENT RECEPTOR-LIKE BETA-BARREL DOMAIN-CONTAINING PROTEIN"/>
    <property type="match status" value="1"/>
</dbReference>
<keyword evidence="12" id="KW-0675">Receptor</keyword>
<dbReference type="Gene3D" id="2.40.170.20">
    <property type="entry name" value="TonB-dependent receptor, beta-barrel domain"/>
    <property type="match status" value="1"/>
</dbReference>
<evidence type="ECO:0000256" key="3">
    <source>
        <dbReference type="ARBA" id="ARBA00022452"/>
    </source>
</evidence>
<dbReference type="GO" id="GO:0009279">
    <property type="term" value="C:cell outer membrane"/>
    <property type="evidence" value="ECO:0007669"/>
    <property type="project" value="UniProtKB-SubCell"/>
</dbReference>
<sequence>MASSDKTEQVLVVGQASNINRALNRQRAADNIITVVNADAIGQLPDANAAESLRRIPGVSVELDQGEGRKVSVRGLSPDLNSVTINGVTVPSPDKDDRSVNLDVVSSDLLESLEVTKSVTPDMDADSIGGSVNIKSLSAYDRDGFFYKLNAEGSKDDNTGDTSPKLAGTVSDVFSVGDGTDNLGVAAGVSWQKRKFGSDNVETGGKWAFEDDGTAKLEEVELRDYQITRERLGATLNFDYKLNRDNELYLRTLYSEFKDTELRNSVTAEFDSPVAAGESGEIKEPKRELKDRKEIQKIVSTVFGGTSRNDAWTIDYSASYSHAEEKKPNAVESAFESSSNVAGSFSDTKKPKITAVDGFYQASNYEFKEAEVSDSKTTDKLYNFKLDISRDFDWNNNPAMVKFGGKISRRDKEAHEDVWKYEDFPDTDMANYVKGSVDYALGRFGPEVNPSAVKAALGSAGTKEKDLEKSIVNDYTLQEDINAAYLMGKVDIEKWRFMTGVRYEGTDFKASGYQFDKDSEVATKRKVNKDYGHWLPALHGRYRIDDNTLIRAAWTHSVVRPTFEQARPGLLLDDDKAEIGNPNLKPVESSNLDLGIEHYMGRAGVISAFVFYKDLENFIYNTDLAGTPGTFENFSEAKIAQNGDSGHVYGMELAYSKQFSELPYPFNGLLVNANATFADSEAEVKGAKGNTLVTRDVALPGQSDVTANLILGYELDRLSLRLSTHYKSSYLDEITKVSDKRFDLYVDDYTQVDFSASYQLTDELNIFFQAVNLTDAAFYKYTGKEKYNAQYEEYGTAWKLGVTLSNF</sequence>